<proteinExistence type="predicted"/>
<sequence>MGLIQLVQTLLGGNGKAVKELAEVFKVNAEASDARGHDLDTAALNQFAAEFVARSRRTWWDSLVDGLNRLPRPAFTLGVFMVLVWTARDPAFMAEVFTTWAIIPAPVWVLITAIVTFFFGGRAQAKDLDFQRDLASVMSGTQAALAQRRELRALGAGSATTLTDAPAHGTYDDNPALADWRAIREG</sequence>
<dbReference type="Pfam" id="PF11351">
    <property type="entry name" value="GTA_holin_3TM"/>
    <property type="match status" value="1"/>
</dbReference>
<keyword evidence="1" id="KW-0472">Membrane</keyword>
<dbReference type="EMBL" id="JAGISH010000009">
    <property type="protein sequence ID" value="MBP0483959.1"/>
    <property type="molecule type" value="Genomic_DNA"/>
</dbReference>
<gene>
    <name evidence="2" type="ORF">J5474_15875</name>
</gene>
<comment type="caution">
    <text evidence="2">The sequence shown here is derived from an EMBL/GenBank/DDBJ whole genome shotgun (WGS) entry which is preliminary data.</text>
</comment>
<dbReference type="RefSeq" id="WP_209361909.1">
    <property type="nucleotide sequence ID" value="NZ_JAGISH010000009.1"/>
</dbReference>
<keyword evidence="1" id="KW-1133">Transmembrane helix</keyword>
<reference evidence="2" key="1">
    <citation type="submission" date="2021-03" db="EMBL/GenBank/DDBJ databases">
        <title>Sagittula salina sp. nov. strain M10.9X isolated from the marine waste.</title>
        <authorList>
            <person name="Satari L."/>
            <person name="Molina-Menor E."/>
            <person name="Vidal-Verdu A."/>
            <person name="Pascual J."/>
            <person name="Pereto J."/>
            <person name="Porcar M."/>
        </authorList>
    </citation>
    <scope>NUCLEOTIDE SEQUENCE</scope>
    <source>
        <strain evidence="2">M10.9X</strain>
    </source>
</reference>
<organism evidence="2 3">
    <name type="scientific">Sagittula salina</name>
    <dbReference type="NCBI Taxonomy" id="2820268"/>
    <lineage>
        <taxon>Bacteria</taxon>
        <taxon>Pseudomonadati</taxon>
        <taxon>Pseudomonadota</taxon>
        <taxon>Alphaproteobacteria</taxon>
        <taxon>Rhodobacterales</taxon>
        <taxon>Roseobacteraceae</taxon>
        <taxon>Sagittula</taxon>
    </lineage>
</organism>
<keyword evidence="3" id="KW-1185">Reference proteome</keyword>
<dbReference type="AlphaFoldDB" id="A0A940MW49"/>
<keyword evidence="1" id="KW-0812">Transmembrane</keyword>
<protein>
    <submittedName>
        <fullName evidence="2">Carboxylesterase</fullName>
    </submittedName>
</protein>
<evidence type="ECO:0000313" key="3">
    <source>
        <dbReference type="Proteomes" id="UP000675940"/>
    </source>
</evidence>
<name>A0A940MW49_9RHOB</name>
<dbReference type="InterPro" id="IPR021497">
    <property type="entry name" value="GTA_holin_3TM"/>
</dbReference>
<evidence type="ECO:0000313" key="2">
    <source>
        <dbReference type="EMBL" id="MBP0483959.1"/>
    </source>
</evidence>
<evidence type="ECO:0000256" key="1">
    <source>
        <dbReference type="SAM" id="Phobius"/>
    </source>
</evidence>
<dbReference type="Proteomes" id="UP000675940">
    <property type="component" value="Unassembled WGS sequence"/>
</dbReference>
<accession>A0A940MW49</accession>
<feature type="transmembrane region" description="Helical" evidence="1">
    <location>
        <begin position="99"/>
        <end position="119"/>
    </location>
</feature>